<dbReference type="RefSeq" id="WP_115292688.1">
    <property type="nucleotide sequence ID" value="NZ_UGUU01000002.1"/>
</dbReference>
<accession>A0A379PP30</accession>
<name>A0A379PP30_ECTME</name>
<gene>
    <name evidence="1" type="ORF">NCTC10899_05070</name>
</gene>
<dbReference type="Proteomes" id="UP000254260">
    <property type="component" value="Unassembled WGS sequence"/>
</dbReference>
<sequence length="107" mass="12025">MNQRTPEELTEIAKKIHSGSIFSSMAVHPNDTHMLGMIFMPLLFAGDELREVWKKDPPHLVFAEMKDAMPRGINGYPCFGSCAFLNEAEFKVVREKLTKIEAAMAAI</sequence>
<proteinExistence type="predicted"/>
<reference evidence="1 2" key="1">
    <citation type="submission" date="2018-06" db="EMBL/GenBank/DDBJ databases">
        <authorList>
            <consortium name="Pathogen Informatics"/>
            <person name="Doyle S."/>
        </authorList>
    </citation>
    <scope>NUCLEOTIDE SEQUENCE [LARGE SCALE GENOMIC DNA]</scope>
    <source>
        <strain evidence="1 2">NCTC10899</strain>
    </source>
</reference>
<evidence type="ECO:0000313" key="2">
    <source>
        <dbReference type="Proteomes" id="UP000254260"/>
    </source>
</evidence>
<dbReference type="EMBL" id="UGUU01000002">
    <property type="protein sequence ID" value="SUE95829.1"/>
    <property type="molecule type" value="Genomic_DNA"/>
</dbReference>
<protein>
    <submittedName>
        <fullName evidence="1">Uncharacterized protein</fullName>
    </submittedName>
</protein>
<organism evidence="1 2">
    <name type="scientific">Ectopseudomonas mendocina</name>
    <name type="common">Pseudomonas mendocina</name>
    <dbReference type="NCBI Taxonomy" id="300"/>
    <lineage>
        <taxon>Bacteria</taxon>
        <taxon>Pseudomonadati</taxon>
        <taxon>Pseudomonadota</taxon>
        <taxon>Gammaproteobacteria</taxon>
        <taxon>Pseudomonadales</taxon>
        <taxon>Pseudomonadaceae</taxon>
        <taxon>Ectopseudomonas</taxon>
    </lineage>
</organism>
<evidence type="ECO:0000313" key="1">
    <source>
        <dbReference type="EMBL" id="SUE95829.1"/>
    </source>
</evidence>
<dbReference type="AlphaFoldDB" id="A0A379PP30"/>